<dbReference type="Proteomes" id="UP001305414">
    <property type="component" value="Unassembled WGS sequence"/>
</dbReference>
<evidence type="ECO:0000313" key="1">
    <source>
        <dbReference type="EMBL" id="KAK5633685.1"/>
    </source>
</evidence>
<gene>
    <name evidence="1" type="ORF">RRF57_009398</name>
</gene>
<sequence>MRRNIPSAEALQNGSLEARALPTVIVCVHRVVIAAQPIQQRRLWCRFIGMYSIWLARGHLNSRLARALRTSVAALAHAECRAGHFDVDSSSLDIYQFMLLLGDHSTSFVVRPNNLAMYLEV</sequence>
<dbReference type="EMBL" id="JAWHQM010000035">
    <property type="protein sequence ID" value="KAK5633685.1"/>
    <property type="molecule type" value="Genomic_DNA"/>
</dbReference>
<evidence type="ECO:0000313" key="2">
    <source>
        <dbReference type="Proteomes" id="UP001305414"/>
    </source>
</evidence>
<proteinExistence type="predicted"/>
<comment type="caution">
    <text evidence="1">The sequence shown here is derived from an EMBL/GenBank/DDBJ whole genome shotgun (WGS) entry which is preliminary data.</text>
</comment>
<name>A0AAN7UJK3_9PEZI</name>
<keyword evidence="2" id="KW-1185">Reference proteome</keyword>
<protein>
    <submittedName>
        <fullName evidence="1">Uncharacterized protein</fullName>
    </submittedName>
</protein>
<organism evidence="1 2">
    <name type="scientific">Xylaria bambusicola</name>
    <dbReference type="NCBI Taxonomy" id="326684"/>
    <lineage>
        <taxon>Eukaryota</taxon>
        <taxon>Fungi</taxon>
        <taxon>Dikarya</taxon>
        <taxon>Ascomycota</taxon>
        <taxon>Pezizomycotina</taxon>
        <taxon>Sordariomycetes</taxon>
        <taxon>Xylariomycetidae</taxon>
        <taxon>Xylariales</taxon>
        <taxon>Xylariaceae</taxon>
        <taxon>Xylaria</taxon>
    </lineage>
</organism>
<dbReference type="AlphaFoldDB" id="A0AAN7UJK3"/>
<reference evidence="1 2" key="1">
    <citation type="submission" date="2023-10" db="EMBL/GenBank/DDBJ databases">
        <title>Draft genome sequence of Xylaria bambusicola isolate GMP-LS, the root and basal stem rot pathogen of sugarcane in Indonesia.</title>
        <authorList>
            <person name="Selvaraj P."/>
            <person name="Muralishankar V."/>
            <person name="Muruganantham S."/>
            <person name="Sp S."/>
            <person name="Haryani S."/>
            <person name="Lau K.J.X."/>
            <person name="Naqvi N.I."/>
        </authorList>
    </citation>
    <scope>NUCLEOTIDE SEQUENCE [LARGE SCALE GENOMIC DNA]</scope>
    <source>
        <strain evidence="1">GMP-LS</strain>
    </source>
</reference>
<accession>A0AAN7UJK3</accession>